<feature type="domain" description="Pyridoxamine 5'-phosphate oxidase N-terminal" evidence="1">
    <location>
        <begin position="26"/>
        <end position="132"/>
    </location>
</feature>
<proteinExistence type="predicted"/>
<evidence type="ECO:0000259" key="1">
    <source>
        <dbReference type="Pfam" id="PF01243"/>
    </source>
</evidence>
<dbReference type="InterPro" id="IPR012349">
    <property type="entry name" value="Split_barrel_FMN-bd"/>
</dbReference>
<dbReference type="EMBL" id="BAAANE010000007">
    <property type="protein sequence ID" value="GAA1647485.1"/>
    <property type="molecule type" value="Genomic_DNA"/>
</dbReference>
<name>A0ABN2FHN7_9ACTN</name>
<evidence type="ECO:0000313" key="2">
    <source>
        <dbReference type="EMBL" id="GAA1647485.1"/>
    </source>
</evidence>
<accession>A0ABN2FHN7</accession>
<keyword evidence="3" id="KW-1185">Reference proteome</keyword>
<organism evidence="2 3">
    <name type="scientific">Kribbella alba</name>
    <dbReference type="NCBI Taxonomy" id="190197"/>
    <lineage>
        <taxon>Bacteria</taxon>
        <taxon>Bacillati</taxon>
        <taxon>Actinomycetota</taxon>
        <taxon>Actinomycetes</taxon>
        <taxon>Propionibacteriales</taxon>
        <taxon>Kribbellaceae</taxon>
        <taxon>Kribbella</taxon>
    </lineage>
</organism>
<evidence type="ECO:0000313" key="3">
    <source>
        <dbReference type="Proteomes" id="UP001501319"/>
    </source>
</evidence>
<protein>
    <recommendedName>
        <fullName evidence="1">Pyridoxamine 5'-phosphate oxidase N-terminal domain-containing protein</fullName>
    </recommendedName>
</protein>
<comment type="caution">
    <text evidence="2">The sequence shown here is derived from an EMBL/GenBank/DDBJ whole genome shotgun (WGS) entry which is preliminary data.</text>
</comment>
<dbReference type="Proteomes" id="UP001501319">
    <property type="component" value="Unassembled WGS sequence"/>
</dbReference>
<dbReference type="SUPFAM" id="SSF50475">
    <property type="entry name" value="FMN-binding split barrel"/>
    <property type="match status" value="1"/>
</dbReference>
<dbReference type="InterPro" id="IPR011576">
    <property type="entry name" value="Pyridox_Oxase_N"/>
</dbReference>
<gene>
    <name evidence="2" type="ORF">GCM10009744_43430</name>
</gene>
<dbReference type="Gene3D" id="2.30.110.10">
    <property type="entry name" value="Electron Transport, Fmn-binding Protein, Chain A"/>
    <property type="match status" value="1"/>
</dbReference>
<dbReference type="Pfam" id="PF01243">
    <property type="entry name" value="PNPOx_N"/>
    <property type="match status" value="1"/>
</dbReference>
<sequence>MTDPAPRPLETRKQDTLRRLQEDVDAWVSTASPDGTPYLMPLSFLWDGETLLLSTAHKNPTSLNLRANSPIHLAIGQTRDVVLITGTTETLNPEDLSQQTGDAFAEKAGFDPRTLKSPYLYFRVTPHRVQAWREVNELAARTIMEHGEWLA</sequence>
<dbReference type="RefSeq" id="WP_344113686.1">
    <property type="nucleotide sequence ID" value="NZ_BAAANE010000007.1"/>
</dbReference>
<reference evidence="2 3" key="1">
    <citation type="journal article" date="2019" name="Int. J. Syst. Evol. Microbiol.">
        <title>The Global Catalogue of Microorganisms (GCM) 10K type strain sequencing project: providing services to taxonomists for standard genome sequencing and annotation.</title>
        <authorList>
            <consortium name="The Broad Institute Genomics Platform"/>
            <consortium name="The Broad Institute Genome Sequencing Center for Infectious Disease"/>
            <person name="Wu L."/>
            <person name="Ma J."/>
        </authorList>
    </citation>
    <scope>NUCLEOTIDE SEQUENCE [LARGE SCALE GENOMIC DNA]</scope>
    <source>
        <strain evidence="2 3">JCM 14306</strain>
    </source>
</reference>